<feature type="region of interest" description="Disordered" evidence="1">
    <location>
        <begin position="53"/>
        <end position="82"/>
    </location>
</feature>
<comment type="caution">
    <text evidence="2">The sequence shown here is derived from an EMBL/GenBank/DDBJ whole genome shotgun (WGS) entry which is preliminary data.</text>
</comment>
<gene>
    <name evidence="2" type="ORF">F4162_09660</name>
</gene>
<reference evidence="2" key="1">
    <citation type="submission" date="2019-09" db="EMBL/GenBank/DDBJ databases">
        <title>Characterisation of the sponge microbiome using genome-centric metagenomics.</title>
        <authorList>
            <person name="Engelberts J.P."/>
            <person name="Robbins S.J."/>
            <person name="De Goeij J.M."/>
            <person name="Aranda M."/>
            <person name="Bell S.C."/>
            <person name="Webster N.S."/>
        </authorList>
    </citation>
    <scope>NUCLEOTIDE SEQUENCE</scope>
    <source>
        <strain evidence="2">SB0676_bin_10</strain>
    </source>
</reference>
<dbReference type="AlphaFoldDB" id="A0A6B1FBV4"/>
<protein>
    <submittedName>
        <fullName evidence="2">Uncharacterized protein</fullName>
    </submittedName>
</protein>
<name>A0A6B1FBV4_9SYNE</name>
<proteinExistence type="predicted"/>
<evidence type="ECO:0000313" key="2">
    <source>
        <dbReference type="EMBL" id="MYG39195.1"/>
    </source>
</evidence>
<dbReference type="EMBL" id="VYDO01000298">
    <property type="protein sequence ID" value="MYG39195.1"/>
    <property type="molecule type" value="Genomic_DNA"/>
</dbReference>
<evidence type="ECO:0000256" key="1">
    <source>
        <dbReference type="SAM" id="MobiDB-lite"/>
    </source>
</evidence>
<accession>A0A6B1FBV4</accession>
<organism evidence="2">
    <name type="scientific">Synechococcus sp. SB0676_bin_10</name>
    <dbReference type="NCBI Taxonomy" id="2604869"/>
    <lineage>
        <taxon>Bacteria</taxon>
        <taxon>Bacillati</taxon>
        <taxon>Cyanobacteriota</taxon>
        <taxon>Cyanophyceae</taxon>
        <taxon>Synechococcales</taxon>
        <taxon>Synechococcaceae</taxon>
        <taxon>Synechococcus</taxon>
    </lineage>
</organism>
<sequence length="82" mass="8582">MVPPGSAQSRVQPCNSPLIAPLRVIPDNAGLQLHPMAGFCITAVLPDAHLQGEKKGSAIGQGGSCLTASRPKRRRETPPSED</sequence>